<name>A0A1G7EBY6_9NOCA</name>
<dbReference type="STRING" id="168276.SAMN05444580_12339"/>
<organism evidence="3 4">
    <name type="scientific">Rhodococcus tukisamuensis</name>
    <dbReference type="NCBI Taxonomy" id="168276"/>
    <lineage>
        <taxon>Bacteria</taxon>
        <taxon>Bacillati</taxon>
        <taxon>Actinomycetota</taxon>
        <taxon>Actinomycetes</taxon>
        <taxon>Mycobacteriales</taxon>
        <taxon>Nocardiaceae</taxon>
        <taxon>Rhodococcus</taxon>
    </lineage>
</organism>
<feature type="region of interest" description="Disordered" evidence="1">
    <location>
        <begin position="1"/>
        <end position="22"/>
    </location>
</feature>
<keyword evidence="2" id="KW-0472">Membrane</keyword>
<feature type="transmembrane region" description="Helical" evidence="2">
    <location>
        <begin position="57"/>
        <end position="76"/>
    </location>
</feature>
<evidence type="ECO:0000313" key="4">
    <source>
        <dbReference type="Proteomes" id="UP000199417"/>
    </source>
</evidence>
<reference evidence="3 4" key="1">
    <citation type="submission" date="2016-10" db="EMBL/GenBank/DDBJ databases">
        <authorList>
            <person name="de Groot N.N."/>
        </authorList>
    </citation>
    <scope>NUCLEOTIDE SEQUENCE [LARGE SCALE GENOMIC DNA]</scope>
    <source>
        <strain evidence="3 4">JCM 11308</strain>
    </source>
</reference>
<accession>A0A1G7EBY6</accession>
<proteinExistence type="predicted"/>
<keyword evidence="2" id="KW-0812">Transmembrane</keyword>
<dbReference type="EMBL" id="FNAB01000023">
    <property type="protein sequence ID" value="SDE61172.1"/>
    <property type="molecule type" value="Genomic_DNA"/>
</dbReference>
<keyword evidence="2" id="KW-1133">Transmembrane helix</keyword>
<dbReference type="RefSeq" id="WP_072843752.1">
    <property type="nucleotide sequence ID" value="NZ_FNAB01000023.1"/>
</dbReference>
<sequence length="82" mass="8662">MAEYQNVDDDAPEGGNTRQATGRRPAAGLLLAGLVALMVSAWSLIGPEHFQSLGGAQFRWMIVLAAVAVGLVLVFAPGRQKK</sequence>
<evidence type="ECO:0000256" key="1">
    <source>
        <dbReference type="SAM" id="MobiDB-lite"/>
    </source>
</evidence>
<feature type="transmembrane region" description="Helical" evidence="2">
    <location>
        <begin position="26"/>
        <end position="45"/>
    </location>
</feature>
<gene>
    <name evidence="3" type="ORF">SAMN05444580_12339</name>
</gene>
<dbReference type="Proteomes" id="UP000199417">
    <property type="component" value="Unassembled WGS sequence"/>
</dbReference>
<feature type="compositionally biased region" description="Acidic residues" evidence="1">
    <location>
        <begin position="1"/>
        <end position="12"/>
    </location>
</feature>
<evidence type="ECO:0000313" key="3">
    <source>
        <dbReference type="EMBL" id="SDE61172.1"/>
    </source>
</evidence>
<keyword evidence="4" id="KW-1185">Reference proteome</keyword>
<evidence type="ECO:0000256" key="2">
    <source>
        <dbReference type="SAM" id="Phobius"/>
    </source>
</evidence>
<protein>
    <submittedName>
        <fullName evidence="3">Uncharacterized protein</fullName>
    </submittedName>
</protein>
<dbReference type="AlphaFoldDB" id="A0A1G7EBY6"/>